<name>A0A4C1YRA2_EUMVA</name>
<organism evidence="1 2">
    <name type="scientific">Eumeta variegata</name>
    <name type="common">Bagworm moth</name>
    <name type="synonym">Eumeta japonica</name>
    <dbReference type="NCBI Taxonomy" id="151549"/>
    <lineage>
        <taxon>Eukaryota</taxon>
        <taxon>Metazoa</taxon>
        <taxon>Ecdysozoa</taxon>
        <taxon>Arthropoda</taxon>
        <taxon>Hexapoda</taxon>
        <taxon>Insecta</taxon>
        <taxon>Pterygota</taxon>
        <taxon>Neoptera</taxon>
        <taxon>Endopterygota</taxon>
        <taxon>Lepidoptera</taxon>
        <taxon>Glossata</taxon>
        <taxon>Ditrysia</taxon>
        <taxon>Tineoidea</taxon>
        <taxon>Psychidae</taxon>
        <taxon>Oiketicinae</taxon>
        <taxon>Eumeta</taxon>
    </lineage>
</organism>
<dbReference type="Proteomes" id="UP000299102">
    <property type="component" value="Unassembled WGS sequence"/>
</dbReference>
<gene>
    <name evidence="1" type="ORF">EVAR_38738_1</name>
</gene>
<evidence type="ECO:0000313" key="2">
    <source>
        <dbReference type="Proteomes" id="UP000299102"/>
    </source>
</evidence>
<comment type="caution">
    <text evidence="1">The sequence shown here is derived from an EMBL/GenBank/DDBJ whole genome shotgun (WGS) entry which is preliminary data.</text>
</comment>
<protein>
    <submittedName>
        <fullName evidence="1">Uncharacterized protein</fullName>
    </submittedName>
</protein>
<sequence>MKTPTSWRYPKGTQLVADAGDGYKNIYENATAVSDDYARSPRDTPRPPGAGRRLPALARINALVQYNARNSTAVKLVTKASQWRKIVKRDRRRKGQGALNLRIASFLSNQSGRVSCIVLYVLNSILRQVEYHGVLPRVHPLLRHPMNHLQDADANVFFWFTFT</sequence>
<evidence type="ECO:0000313" key="1">
    <source>
        <dbReference type="EMBL" id="GBP77159.1"/>
    </source>
</evidence>
<dbReference type="OrthoDB" id="71307at2759"/>
<dbReference type="AlphaFoldDB" id="A0A4C1YRA2"/>
<keyword evidence="2" id="KW-1185">Reference proteome</keyword>
<reference evidence="1 2" key="1">
    <citation type="journal article" date="2019" name="Commun. Biol.">
        <title>The bagworm genome reveals a unique fibroin gene that provides high tensile strength.</title>
        <authorList>
            <person name="Kono N."/>
            <person name="Nakamura H."/>
            <person name="Ohtoshi R."/>
            <person name="Tomita M."/>
            <person name="Numata K."/>
            <person name="Arakawa K."/>
        </authorList>
    </citation>
    <scope>NUCLEOTIDE SEQUENCE [LARGE SCALE GENOMIC DNA]</scope>
</reference>
<dbReference type="EMBL" id="BGZK01001319">
    <property type="protein sequence ID" value="GBP77159.1"/>
    <property type="molecule type" value="Genomic_DNA"/>
</dbReference>
<proteinExistence type="predicted"/>
<accession>A0A4C1YRA2</accession>